<reference evidence="2 3" key="1">
    <citation type="journal article" date="2019" name="Front. Microbiol.">
        <title>Ammonia Oxidation by the Arctic Terrestrial Thaumarchaeote Candidatus Nitrosocosmicus arcticus Is Stimulated by Increasing Temperatures.</title>
        <authorList>
            <person name="Alves R.J.E."/>
            <person name="Kerou M."/>
            <person name="Zappe A."/>
            <person name="Bittner R."/>
            <person name="Abby S.S."/>
            <person name="Schmidt H.A."/>
            <person name="Pfeifer K."/>
            <person name="Schleper C."/>
        </authorList>
    </citation>
    <scope>NUCLEOTIDE SEQUENCE [LARGE SCALE GENOMIC DNA]</scope>
    <source>
        <strain evidence="2 3">Kfb</strain>
    </source>
</reference>
<evidence type="ECO:0000313" key="3">
    <source>
        <dbReference type="Proteomes" id="UP000315289"/>
    </source>
</evidence>
<dbReference type="AlphaFoldDB" id="A0A557SWL5"/>
<dbReference type="Proteomes" id="UP000315289">
    <property type="component" value="Unassembled WGS sequence"/>
</dbReference>
<feature type="transmembrane region" description="Helical" evidence="1">
    <location>
        <begin position="29"/>
        <end position="46"/>
    </location>
</feature>
<protein>
    <submittedName>
        <fullName evidence="2">Putative S-layer protein with Ig-like domain</fullName>
    </submittedName>
</protein>
<gene>
    <name evidence="2" type="ORF">NARC_50180</name>
</gene>
<sequence length="181" mass="20235">MGSNEIILKWCHIVVISNLKSKKIITTEVAILAVLALILTINSSFAQSNNKTDIVVDDERDVKNYSTTSKEAAAAMLEGTSKYGKYKVQLNWTADNTGKENVFAIHFLDAKTGKELPGVTYFIMLFKGETSLLDGTIRKNQTSPQQTYIIKDEGIYNLRLSSIDGSKEKIDFLIQIPLRQQ</sequence>
<evidence type="ECO:0000313" key="2">
    <source>
        <dbReference type="EMBL" id="TVP40999.1"/>
    </source>
</evidence>
<keyword evidence="1" id="KW-0812">Transmembrane</keyword>
<keyword evidence="1" id="KW-0472">Membrane</keyword>
<comment type="caution">
    <text evidence="2">The sequence shown here is derived from an EMBL/GenBank/DDBJ whole genome shotgun (WGS) entry which is preliminary data.</text>
</comment>
<accession>A0A557SWL5</accession>
<keyword evidence="3" id="KW-1185">Reference proteome</keyword>
<proteinExistence type="predicted"/>
<name>A0A557SWL5_9ARCH</name>
<dbReference type="EMBL" id="VOAH01000005">
    <property type="protein sequence ID" value="TVP40999.1"/>
    <property type="molecule type" value="Genomic_DNA"/>
</dbReference>
<organism evidence="2 3">
    <name type="scientific">Candidatus Nitrosocosmicus arcticus</name>
    <dbReference type="NCBI Taxonomy" id="2035267"/>
    <lineage>
        <taxon>Archaea</taxon>
        <taxon>Nitrososphaerota</taxon>
        <taxon>Nitrososphaeria</taxon>
        <taxon>Nitrososphaerales</taxon>
        <taxon>Nitrososphaeraceae</taxon>
        <taxon>Candidatus Nitrosocosmicus</taxon>
    </lineage>
</organism>
<keyword evidence="1" id="KW-1133">Transmembrane helix</keyword>
<evidence type="ECO:0000256" key="1">
    <source>
        <dbReference type="SAM" id="Phobius"/>
    </source>
</evidence>